<evidence type="ECO:0000256" key="2">
    <source>
        <dbReference type="ARBA" id="ARBA00022679"/>
    </source>
</evidence>
<dbReference type="PANTHER" id="PTHR32057:SF14">
    <property type="entry name" value="PROTEIN ADENYLYLTRANSFERASE SELO, MITOCHONDRIAL"/>
    <property type="match status" value="1"/>
</dbReference>
<feature type="binding site" evidence="8">
    <location>
        <position position="129"/>
    </location>
    <ligand>
        <name>ATP</name>
        <dbReference type="ChEBI" id="CHEBI:30616"/>
    </ligand>
</feature>
<dbReference type="EC" id="2.7.7.108" evidence="8"/>
<evidence type="ECO:0000256" key="4">
    <source>
        <dbReference type="ARBA" id="ARBA00022723"/>
    </source>
</evidence>
<feature type="binding site" evidence="8">
    <location>
        <position position="264"/>
    </location>
    <ligand>
        <name>Mg(2+)</name>
        <dbReference type="ChEBI" id="CHEBI:18420"/>
    </ligand>
</feature>
<sequence>MPLRFDNRFIRALPGDAGTGRDSRQIAGALYARVRPEPLEAPYPLLWSAETAGLLGLPAEPDPAWWPVLAGNATGEGSEPYATVYGGHQFGHWAGQLGDGRAINLGEVAGRTLQLKGAGRTPFSRHADGRAVLRSSIREFLCSEAMHHLGIPTTRALSLAGSRSTVIRDMFYDGHPEQEPCAVVCRVSESFLRFGHFELPAARDDIALLRQLTDYALTAHFPHIDAGAPNAVARLFDAVCQGSAALVARWMAVGFVHGVLNTDNLSLLSETIDYGPYGWLEAYDLQWTPNTTDAEGRRYCYGNQPAIVQWNLARLANALQPLVGDVTPLQDSLTGYNREFHAHWHRLLAAKLGLRDTVLAGNPLCYRQLVHVLSALAMDFSLFFDGLTRIAAAGGDYASAAACDALLACSYRDMPDAAPLRDWLALYQGLVDESDWPERAVAMRAANPVFVLRNHLVQDVIEAVQAGDLKPLQDIFARLKTPYADAPDDTRWVRKCPPESMRRAGCSMLSCSS</sequence>
<dbReference type="InterPro" id="IPR003846">
    <property type="entry name" value="SelO"/>
</dbReference>
<dbReference type="Proteomes" id="UP000632858">
    <property type="component" value="Unassembled WGS sequence"/>
</dbReference>
<keyword evidence="7 8" id="KW-0460">Magnesium</keyword>
<keyword evidence="8" id="KW-0464">Manganese</keyword>
<feature type="binding site" evidence="8">
    <location>
        <position position="273"/>
    </location>
    <ligand>
        <name>Mg(2+)</name>
        <dbReference type="ChEBI" id="CHEBI:18420"/>
    </ligand>
</feature>
<keyword evidence="5 8" id="KW-0547">Nucleotide-binding</keyword>
<dbReference type="NCBIfam" id="NF000658">
    <property type="entry name" value="PRK00029.1"/>
    <property type="match status" value="1"/>
</dbReference>
<feature type="binding site" evidence="8">
    <location>
        <position position="186"/>
    </location>
    <ligand>
        <name>ATP</name>
        <dbReference type="ChEBI" id="CHEBI:30616"/>
    </ligand>
</feature>
<dbReference type="GO" id="GO:0070733">
    <property type="term" value="F:AMPylase activity"/>
    <property type="evidence" value="ECO:0007669"/>
    <property type="project" value="UniProtKB-EC"/>
</dbReference>
<feature type="binding site" evidence="8">
    <location>
        <position position="101"/>
    </location>
    <ligand>
        <name>ATP</name>
        <dbReference type="ChEBI" id="CHEBI:30616"/>
    </ligand>
</feature>
<feature type="binding site" evidence="8">
    <location>
        <position position="98"/>
    </location>
    <ligand>
        <name>ATP</name>
        <dbReference type="ChEBI" id="CHEBI:30616"/>
    </ligand>
</feature>
<comment type="function">
    <text evidence="8">Nucleotidyltransferase involved in the post-translational modification of proteins. It can catalyze the addition of adenosine monophosphate (AMP) or uridine monophosphate (UMP) to a protein, resulting in modifications known as AMPylation and UMPylation.</text>
</comment>
<comment type="catalytic activity">
    <reaction evidence="8">
        <text>L-histidyl-[protein] + UTP = N(tele)-(5'-uridylyl)-L-histidyl-[protein] + diphosphate</text>
        <dbReference type="Rhea" id="RHEA:83891"/>
        <dbReference type="Rhea" id="RHEA-COMP:9745"/>
        <dbReference type="Rhea" id="RHEA-COMP:20239"/>
        <dbReference type="ChEBI" id="CHEBI:29979"/>
        <dbReference type="ChEBI" id="CHEBI:33019"/>
        <dbReference type="ChEBI" id="CHEBI:46398"/>
        <dbReference type="ChEBI" id="CHEBI:233474"/>
    </reaction>
</comment>
<comment type="catalytic activity">
    <reaction evidence="8">
        <text>L-seryl-[protein] + ATP = 3-O-(5'-adenylyl)-L-seryl-[protein] + diphosphate</text>
        <dbReference type="Rhea" id="RHEA:58120"/>
        <dbReference type="Rhea" id="RHEA-COMP:9863"/>
        <dbReference type="Rhea" id="RHEA-COMP:15073"/>
        <dbReference type="ChEBI" id="CHEBI:29999"/>
        <dbReference type="ChEBI" id="CHEBI:30616"/>
        <dbReference type="ChEBI" id="CHEBI:33019"/>
        <dbReference type="ChEBI" id="CHEBI:142516"/>
        <dbReference type="EC" id="2.7.7.108"/>
    </reaction>
</comment>
<comment type="catalytic activity">
    <reaction evidence="8">
        <text>L-tyrosyl-[protein] + ATP = O-(5'-adenylyl)-L-tyrosyl-[protein] + diphosphate</text>
        <dbReference type="Rhea" id="RHEA:54288"/>
        <dbReference type="Rhea" id="RHEA-COMP:10136"/>
        <dbReference type="Rhea" id="RHEA-COMP:13846"/>
        <dbReference type="ChEBI" id="CHEBI:30616"/>
        <dbReference type="ChEBI" id="CHEBI:33019"/>
        <dbReference type="ChEBI" id="CHEBI:46858"/>
        <dbReference type="ChEBI" id="CHEBI:83624"/>
        <dbReference type="EC" id="2.7.7.108"/>
    </reaction>
</comment>
<dbReference type="GO" id="GO:0000287">
    <property type="term" value="F:magnesium ion binding"/>
    <property type="evidence" value="ECO:0007669"/>
    <property type="project" value="UniProtKB-UniRule"/>
</dbReference>
<evidence type="ECO:0000313" key="10">
    <source>
        <dbReference type="Proteomes" id="UP000632858"/>
    </source>
</evidence>
<dbReference type="GO" id="GO:0005524">
    <property type="term" value="F:ATP binding"/>
    <property type="evidence" value="ECO:0007669"/>
    <property type="project" value="UniProtKB-UniRule"/>
</dbReference>
<dbReference type="HAMAP" id="MF_00692">
    <property type="entry name" value="SelO"/>
    <property type="match status" value="1"/>
</dbReference>
<evidence type="ECO:0000256" key="5">
    <source>
        <dbReference type="ARBA" id="ARBA00022741"/>
    </source>
</evidence>
<dbReference type="GO" id="GO:0030145">
    <property type="term" value="F:manganese ion binding"/>
    <property type="evidence" value="ECO:0007669"/>
    <property type="project" value="UniProtKB-UniRule"/>
</dbReference>
<comment type="caution">
    <text evidence="9">The sequence shown here is derived from an EMBL/GenBank/DDBJ whole genome shotgun (WGS) entry which is preliminary data.</text>
</comment>
<feature type="binding site" evidence="8">
    <location>
        <position position="116"/>
    </location>
    <ligand>
        <name>ATP</name>
        <dbReference type="ChEBI" id="CHEBI:30616"/>
    </ligand>
</feature>
<dbReference type="EMBL" id="BMFO01000001">
    <property type="protein sequence ID" value="GGF87407.1"/>
    <property type="molecule type" value="Genomic_DNA"/>
</dbReference>
<reference evidence="9" key="1">
    <citation type="journal article" date="2014" name="Int. J. Syst. Evol. Microbiol.">
        <title>Complete genome sequence of Corynebacterium casei LMG S-19264T (=DSM 44701T), isolated from a smear-ripened cheese.</title>
        <authorList>
            <consortium name="US DOE Joint Genome Institute (JGI-PGF)"/>
            <person name="Walter F."/>
            <person name="Albersmeier A."/>
            <person name="Kalinowski J."/>
            <person name="Ruckert C."/>
        </authorList>
    </citation>
    <scope>NUCLEOTIDE SEQUENCE</scope>
    <source>
        <strain evidence="9">CGMCC 1.12726</strain>
    </source>
</reference>
<comment type="similarity">
    <text evidence="1 8">Belongs to the SELO family.</text>
</comment>
<gene>
    <name evidence="8" type="primary">ydiU</name>
    <name evidence="8" type="synonym">selO</name>
    <name evidence="9" type="ORF">GCM10010960_06690</name>
</gene>
<dbReference type="PANTHER" id="PTHR32057">
    <property type="entry name" value="PROTEIN ADENYLYLTRANSFERASE SELO, MITOCHONDRIAL"/>
    <property type="match status" value="1"/>
</dbReference>
<evidence type="ECO:0000256" key="1">
    <source>
        <dbReference type="ARBA" id="ARBA00009747"/>
    </source>
</evidence>
<evidence type="ECO:0000313" key="9">
    <source>
        <dbReference type="EMBL" id="GGF87407.1"/>
    </source>
</evidence>
<feature type="active site" description="Proton acceptor" evidence="8">
    <location>
        <position position="263"/>
    </location>
</feature>
<feature type="binding site" evidence="8">
    <location>
        <position position="128"/>
    </location>
    <ligand>
        <name>ATP</name>
        <dbReference type="ChEBI" id="CHEBI:30616"/>
    </ligand>
</feature>
<proteinExistence type="inferred from homology"/>
<comment type="catalytic activity">
    <reaction evidence="8">
        <text>L-tyrosyl-[protein] + UTP = O-(5'-uridylyl)-L-tyrosyl-[protein] + diphosphate</text>
        <dbReference type="Rhea" id="RHEA:83887"/>
        <dbReference type="Rhea" id="RHEA-COMP:10136"/>
        <dbReference type="Rhea" id="RHEA-COMP:20238"/>
        <dbReference type="ChEBI" id="CHEBI:33019"/>
        <dbReference type="ChEBI" id="CHEBI:46398"/>
        <dbReference type="ChEBI" id="CHEBI:46858"/>
        <dbReference type="ChEBI" id="CHEBI:90602"/>
    </reaction>
</comment>
<evidence type="ECO:0000256" key="3">
    <source>
        <dbReference type="ARBA" id="ARBA00022695"/>
    </source>
</evidence>
<keyword evidence="6 8" id="KW-0067">ATP-binding</keyword>
<evidence type="ECO:0000256" key="8">
    <source>
        <dbReference type="HAMAP-Rule" id="MF_00692"/>
    </source>
</evidence>
<accession>A0A917FL03</accession>
<evidence type="ECO:0000256" key="6">
    <source>
        <dbReference type="ARBA" id="ARBA00022840"/>
    </source>
</evidence>
<dbReference type="AlphaFoldDB" id="A0A917FL03"/>
<dbReference type="RefSeq" id="WP_188447730.1">
    <property type="nucleotide sequence ID" value="NZ_BMFO01000001.1"/>
</dbReference>
<keyword evidence="2 8" id="KW-0808">Transferase</keyword>
<reference evidence="9" key="2">
    <citation type="submission" date="2020-09" db="EMBL/GenBank/DDBJ databases">
        <authorList>
            <person name="Sun Q."/>
            <person name="Zhou Y."/>
        </authorList>
    </citation>
    <scope>NUCLEOTIDE SEQUENCE</scope>
    <source>
        <strain evidence="9">CGMCC 1.12726</strain>
    </source>
</reference>
<evidence type="ECO:0000256" key="7">
    <source>
        <dbReference type="ARBA" id="ARBA00022842"/>
    </source>
</evidence>
<name>A0A917FL03_9GAMM</name>
<comment type="catalytic activity">
    <reaction evidence="8">
        <text>L-seryl-[protein] + UTP = O-(5'-uridylyl)-L-seryl-[protein] + diphosphate</text>
        <dbReference type="Rhea" id="RHEA:64604"/>
        <dbReference type="Rhea" id="RHEA-COMP:9863"/>
        <dbReference type="Rhea" id="RHEA-COMP:16635"/>
        <dbReference type="ChEBI" id="CHEBI:29999"/>
        <dbReference type="ChEBI" id="CHEBI:33019"/>
        <dbReference type="ChEBI" id="CHEBI:46398"/>
        <dbReference type="ChEBI" id="CHEBI:156051"/>
    </reaction>
</comment>
<dbReference type="Pfam" id="PF02696">
    <property type="entry name" value="SelO"/>
    <property type="match status" value="1"/>
</dbReference>
<keyword evidence="4 8" id="KW-0479">Metal-binding</keyword>
<comment type="catalytic activity">
    <reaction evidence="8">
        <text>L-threonyl-[protein] + ATP = 3-O-(5'-adenylyl)-L-threonyl-[protein] + diphosphate</text>
        <dbReference type="Rhea" id="RHEA:54292"/>
        <dbReference type="Rhea" id="RHEA-COMP:11060"/>
        <dbReference type="Rhea" id="RHEA-COMP:13847"/>
        <dbReference type="ChEBI" id="CHEBI:30013"/>
        <dbReference type="ChEBI" id="CHEBI:30616"/>
        <dbReference type="ChEBI" id="CHEBI:33019"/>
        <dbReference type="ChEBI" id="CHEBI:138113"/>
        <dbReference type="EC" id="2.7.7.108"/>
    </reaction>
</comment>
<comment type="cofactor">
    <cofactor evidence="8">
        <name>Mg(2+)</name>
        <dbReference type="ChEBI" id="CHEBI:18420"/>
    </cofactor>
    <cofactor evidence="8">
        <name>Mn(2+)</name>
        <dbReference type="ChEBI" id="CHEBI:29035"/>
    </cofactor>
</comment>
<feature type="binding site" evidence="8">
    <location>
        <position position="100"/>
    </location>
    <ligand>
        <name>ATP</name>
        <dbReference type="ChEBI" id="CHEBI:30616"/>
    </ligand>
</feature>
<feature type="binding site" evidence="8">
    <location>
        <position position="193"/>
    </location>
    <ligand>
        <name>ATP</name>
        <dbReference type="ChEBI" id="CHEBI:30616"/>
    </ligand>
</feature>
<dbReference type="EC" id="2.7.7.-" evidence="8"/>
<organism evidence="9 10">
    <name type="scientific">Arenimonas maotaiensis</name>
    <dbReference type="NCBI Taxonomy" id="1446479"/>
    <lineage>
        <taxon>Bacteria</taxon>
        <taxon>Pseudomonadati</taxon>
        <taxon>Pseudomonadota</taxon>
        <taxon>Gammaproteobacteria</taxon>
        <taxon>Lysobacterales</taxon>
        <taxon>Lysobacteraceae</taxon>
        <taxon>Arenimonas</taxon>
    </lineage>
</organism>
<feature type="binding site" evidence="8">
    <location>
        <position position="273"/>
    </location>
    <ligand>
        <name>ATP</name>
        <dbReference type="ChEBI" id="CHEBI:30616"/>
    </ligand>
</feature>
<keyword evidence="10" id="KW-1185">Reference proteome</keyword>
<protein>
    <recommendedName>
        <fullName evidence="8">Protein nucleotidyltransferase YdiU</fullName>
        <ecNumber evidence="8">2.7.7.-</ecNumber>
    </recommendedName>
    <alternativeName>
        <fullName evidence="8">Protein adenylyltransferase YdiU</fullName>
        <ecNumber evidence="8">2.7.7.108</ecNumber>
    </alternativeName>
    <alternativeName>
        <fullName evidence="8">Protein uridylyltransferase YdiU</fullName>
        <ecNumber evidence="8">2.7.7.-</ecNumber>
    </alternativeName>
</protein>
<keyword evidence="3 8" id="KW-0548">Nucleotidyltransferase</keyword>